<dbReference type="InterPro" id="IPR056419">
    <property type="entry name" value="GAE_BBS1"/>
</dbReference>
<keyword evidence="5" id="KW-1185">Reference proteome</keyword>
<evidence type="ECO:0000259" key="3">
    <source>
        <dbReference type="Pfam" id="PF23304"/>
    </source>
</evidence>
<evidence type="ECO:0000259" key="2">
    <source>
        <dbReference type="Pfam" id="PF14779"/>
    </source>
</evidence>
<accession>A0A194Q555</accession>
<dbReference type="EMBL" id="KQ459472">
    <property type="protein sequence ID" value="KPJ00135.1"/>
    <property type="molecule type" value="Genomic_DNA"/>
</dbReference>
<feature type="transmembrane region" description="Helical" evidence="1">
    <location>
        <begin position="319"/>
        <end position="340"/>
    </location>
</feature>
<gene>
    <name evidence="4" type="ORF">RR46_02922</name>
</gene>
<dbReference type="Proteomes" id="UP000053268">
    <property type="component" value="Unassembled WGS sequence"/>
</dbReference>
<protein>
    <submittedName>
        <fullName evidence="4">Bardet-Biedl syndrome 1 protein</fullName>
    </submittedName>
</protein>
<dbReference type="GO" id="GO:0005813">
    <property type="term" value="C:centrosome"/>
    <property type="evidence" value="ECO:0007669"/>
    <property type="project" value="TreeGrafter"/>
</dbReference>
<dbReference type="GO" id="GO:0034464">
    <property type="term" value="C:BBSome"/>
    <property type="evidence" value="ECO:0007669"/>
    <property type="project" value="InterPro"/>
</dbReference>
<evidence type="ECO:0000313" key="5">
    <source>
        <dbReference type="Proteomes" id="UP000053268"/>
    </source>
</evidence>
<feature type="transmembrane region" description="Helical" evidence="1">
    <location>
        <begin position="376"/>
        <end position="396"/>
    </location>
</feature>
<feature type="domain" description="Bardet-Biedl syndrome 1 protein GAE" evidence="3">
    <location>
        <begin position="495"/>
        <end position="609"/>
    </location>
</feature>
<dbReference type="GO" id="GO:0005930">
    <property type="term" value="C:axoneme"/>
    <property type="evidence" value="ECO:0007669"/>
    <property type="project" value="TreeGrafter"/>
</dbReference>
<dbReference type="GO" id="GO:1905515">
    <property type="term" value="P:non-motile cilium assembly"/>
    <property type="evidence" value="ECO:0007669"/>
    <property type="project" value="InterPro"/>
</dbReference>
<dbReference type="InterPro" id="IPR028784">
    <property type="entry name" value="BBS1"/>
</dbReference>
<dbReference type="Pfam" id="PF23304">
    <property type="entry name" value="GAE_BBS1"/>
    <property type="match status" value="1"/>
</dbReference>
<evidence type="ECO:0000256" key="1">
    <source>
        <dbReference type="SAM" id="Phobius"/>
    </source>
</evidence>
<keyword evidence="1" id="KW-0812">Transmembrane</keyword>
<organism evidence="4 5">
    <name type="scientific">Papilio xuthus</name>
    <name type="common">Asian swallowtail butterfly</name>
    <dbReference type="NCBI Taxonomy" id="66420"/>
    <lineage>
        <taxon>Eukaryota</taxon>
        <taxon>Metazoa</taxon>
        <taxon>Ecdysozoa</taxon>
        <taxon>Arthropoda</taxon>
        <taxon>Hexapoda</taxon>
        <taxon>Insecta</taxon>
        <taxon>Pterygota</taxon>
        <taxon>Neoptera</taxon>
        <taxon>Endopterygota</taxon>
        <taxon>Lepidoptera</taxon>
        <taxon>Glossata</taxon>
        <taxon>Ditrysia</taxon>
        <taxon>Papilionoidea</taxon>
        <taxon>Papilionidae</taxon>
        <taxon>Papilioninae</taxon>
        <taxon>Papilio</taxon>
    </lineage>
</organism>
<dbReference type="InterPro" id="IPR032728">
    <property type="entry name" value="BBS1_N"/>
</dbReference>
<name>A0A194Q555_PAPXU</name>
<dbReference type="InterPro" id="IPR011044">
    <property type="entry name" value="Quino_amine_DH_bsu"/>
</dbReference>
<reference evidence="4 5" key="1">
    <citation type="journal article" date="2015" name="Nat. Commun.">
        <title>Outbred genome sequencing and CRISPR/Cas9 gene editing in butterflies.</title>
        <authorList>
            <person name="Li X."/>
            <person name="Fan D."/>
            <person name="Zhang W."/>
            <person name="Liu G."/>
            <person name="Zhang L."/>
            <person name="Zhao L."/>
            <person name="Fang X."/>
            <person name="Chen L."/>
            <person name="Dong Y."/>
            <person name="Chen Y."/>
            <person name="Ding Y."/>
            <person name="Zhao R."/>
            <person name="Feng M."/>
            <person name="Zhu Y."/>
            <person name="Feng Y."/>
            <person name="Jiang X."/>
            <person name="Zhu D."/>
            <person name="Xiang H."/>
            <person name="Feng X."/>
            <person name="Li S."/>
            <person name="Wang J."/>
            <person name="Zhang G."/>
            <person name="Kronforst M.R."/>
            <person name="Wang W."/>
        </authorList>
    </citation>
    <scope>NUCLEOTIDE SEQUENCE [LARGE SCALE GENOMIC DNA]</scope>
    <source>
        <strain evidence="4">Ya'a_city_454_Px</strain>
        <tissue evidence="4">Whole body</tissue>
    </source>
</reference>
<keyword evidence="1" id="KW-1133">Transmembrane helix</keyword>
<evidence type="ECO:0000313" key="4">
    <source>
        <dbReference type="EMBL" id="KPJ00135.1"/>
    </source>
</evidence>
<dbReference type="PANTHER" id="PTHR20870">
    <property type="entry name" value="BARDET-BIEDL SYNDROME 1 PROTEIN"/>
    <property type="match status" value="1"/>
</dbReference>
<dbReference type="SUPFAM" id="SSF50969">
    <property type="entry name" value="YVTN repeat-like/Quinoprotein amine dehydrogenase"/>
    <property type="match status" value="1"/>
</dbReference>
<dbReference type="Pfam" id="PF14779">
    <property type="entry name" value="BBS1"/>
    <property type="match status" value="1"/>
</dbReference>
<sequence>MSRWLDVEVGTDDIDLNSLPSNLALVDLHNDNEYKLLVGDLGRGEEMPKLKIFRGAMQMSDLVLPDLPLGVVGFYTSETMPRSCPVIAIAMSSCIYIYRNMKLFYKYYLPSVEQNTCELEIWRQLMDPINHNEESLRGLTASLQAIPQKVLSNQSQNFLDLDFEQRIEYLEQLTELPSRKNVEIVCITTMKINSINKHGVSCLVIGSEEGDIIILDPNTFTPLSMAKLCAVKKTPYQMVATGLYNVDYSVTVATREKSVCLLKREWKEGQLLFHTEEHIIAIEVSAIDNSVYVICCDNTFSCYSKKGKKQWSLNLEHRPIALTLVPIMHLGTTLIAVALASGHLHLYDGKSRRDTMFIKDVVSVMKFGQLGQEENVFVIITANVYNPLTFVAFGFLQFSDGNLMLKILKRTADFNADAASADVTPDPLSSEKPWLIPKRSKLFLEQSARERENAIAMHETFQHELNRLRLLAGKTLLEVHVKSDNSIAVGALEPIRLTAEVEGLGPVFRVTLIIENRSSTRAAAGLALLFHTNTYKVYRPYLKVPLLAPNSQLRLPTKVEEIFDENINPEIFLRGVTGQGGEGSLVKILLLKDGQRSPVLAATVQMPATDPMMIPYDMQTVTAFQQ</sequence>
<dbReference type="STRING" id="66420.A0A194Q555"/>
<feature type="domain" description="Bardet-Biedl syndrome 1 N-terminal" evidence="2">
    <location>
        <begin position="4"/>
        <end position="263"/>
    </location>
</feature>
<dbReference type="AlphaFoldDB" id="A0A194Q555"/>
<dbReference type="PANTHER" id="PTHR20870:SF0">
    <property type="entry name" value="BARDET-BIEDL SYNDROME 1 PROTEIN"/>
    <property type="match status" value="1"/>
</dbReference>
<dbReference type="GO" id="GO:0005113">
    <property type="term" value="F:patched binding"/>
    <property type="evidence" value="ECO:0007669"/>
    <property type="project" value="TreeGrafter"/>
</dbReference>
<proteinExistence type="predicted"/>
<dbReference type="GO" id="GO:0005119">
    <property type="term" value="F:smoothened binding"/>
    <property type="evidence" value="ECO:0007669"/>
    <property type="project" value="TreeGrafter"/>
</dbReference>
<keyword evidence="1" id="KW-0472">Membrane</keyword>
<dbReference type="GO" id="GO:0061512">
    <property type="term" value="P:protein localization to cilium"/>
    <property type="evidence" value="ECO:0007669"/>
    <property type="project" value="TreeGrafter"/>
</dbReference>